<gene>
    <name evidence="1" type="ORF">Cvel_24525</name>
</gene>
<sequence length="323" mass="36343">MAAVARVRDASVRFSLLNVNGVKSKEDNGSFFRWLAEKDPDLGIFTEAMDVTRDISCGGWKGKNFSHPDERLFRHPSSVPVLKYSDGVDPNPGFVQDVVDNYYSYVSVLDLCHLENRFSFRNIFLYSIVVNEQVQAGANQDISHRWQKEIAELVAGLSLKAGEGADASDELIVVPYFGKVLGDWPAVAKDSCYKGHATSKFCQRCAALYLQEILTAGGVMKKKNELSQEQKRELKKKAYCFSKREPIDHKAWHRLFDFAERNNFREPVQVADLTDEQLKGLGGLGKPDWWETGKFGTALKVCLPSIDGRLPLTFVFLSYDTAL</sequence>
<accession>A0A0G4H3S9</accession>
<protein>
    <submittedName>
        <fullName evidence="1">Uncharacterized protein</fullName>
    </submittedName>
</protein>
<dbReference type="AlphaFoldDB" id="A0A0G4H3S9"/>
<organism evidence="1">
    <name type="scientific">Chromera velia CCMP2878</name>
    <dbReference type="NCBI Taxonomy" id="1169474"/>
    <lineage>
        <taxon>Eukaryota</taxon>
        <taxon>Sar</taxon>
        <taxon>Alveolata</taxon>
        <taxon>Colpodellida</taxon>
        <taxon>Chromeraceae</taxon>
        <taxon>Chromera</taxon>
    </lineage>
</organism>
<name>A0A0G4H3S9_9ALVE</name>
<dbReference type="VEuPathDB" id="CryptoDB:Cvel_24525"/>
<proteinExistence type="predicted"/>
<dbReference type="EMBL" id="CDMZ01001833">
    <property type="protein sequence ID" value="CEM38172.1"/>
    <property type="molecule type" value="Genomic_DNA"/>
</dbReference>
<evidence type="ECO:0000313" key="1">
    <source>
        <dbReference type="EMBL" id="CEM38172.1"/>
    </source>
</evidence>
<reference evidence="1" key="1">
    <citation type="submission" date="2014-11" db="EMBL/GenBank/DDBJ databases">
        <authorList>
            <person name="Otto D Thomas"/>
            <person name="Naeem Raeece"/>
        </authorList>
    </citation>
    <scope>NUCLEOTIDE SEQUENCE</scope>
</reference>